<organism evidence="2 3">
    <name type="scientific">Rhizoclosmatium globosum</name>
    <dbReference type="NCBI Taxonomy" id="329046"/>
    <lineage>
        <taxon>Eukaryota</taxon>
        <taxon>Fungi</taxon>
        <taxon>Fungi incertae sedis</taxon>
        <taxon>Chytridiomycota</taxon>
        <taxon>Chytridiomycota incertae sedis</taxon>
        <taxon>Chytridiomycetes</taxon>
        <taxon>Chytridiales</taxon>
        <taxon>Chytriomycetaceae</taxon>
        <taxon>Rhizoclosmatium</taxon>
    </lineage>
</organism>
<gene>
    <name evidence="2" type="ORF">BCR33DRAFT_716562</name>
</gene>
<protein>
    <submittedName>
        <fullName evidence="2">Uncharacterized protein</fullName>
    </submittedName>
</protein>
<keyword evidence="3" id="KW-1185">Reference proteome</keyword>
<feature type="coiled-coil region" evidence="1">
    <location>
        <begin position="155"/>
        <end position="184"/>
    </location>
</feature>
<dbReference type="AlphaFoldDB" id="A0A1Y2CEF8"/>
<dbReference type="Pfam" id="PF14769">
    <property type="entry name" value="CLAMP"/>
    <property type="match status" value="1"/>
</dbReference>
<dbReference type="OrthoDB" id="2126027at2759"/>
<dbReference type="InterPro" id="IPR032727">
    <property type="entry name" value="CLAMP"/>
</dbReference>
<dbReference type="PANTHER" id="PTHR28457">
    <property type="entry name" value="COILED-COIL DOMAIN-CONTAINING PROTEIN 189"/>
    <property type="match status" value="1"/>
</dbReference>
<dbReference type="Proteomes" id="UP000193642">
    <property type="component" value="Unassembled WGS sequence"/>
</dbReference>
<dbReference type="STRING" id="329046.A0A1Y2CEF8"/>
<dbReference type="PANTHER" id="PTHR28457:SF1">
    <property type="entry name" value="CILIA- AND FLAGELLA-ASSOCIATED PROTEIN 119"/>
    <property type="match status" value="1"/>
</dbReference>
<evidence type="ECO:0000313" key="2">
    <source>
        <dbReference type="EMBL" id="ORY45277.1"/>
    </source>
</evidence>
<sequence length="244" mass="26890">MKFSSITGEDDSAADALCLTPEQVTELNGTPDIDEAFKHAKENGFTPAQTSGFLSIMKLTIKKITSEEKGAPPLKSLEKFRALVTANSGPANGYDLFGPKESKLIVDFAMEGVFQHYKLYQYYTSIDQEIVPASLDVEVEEPIVEPQPLAEAMTLEAYEAELARLKELEELARLDRERWEAEERAAAANPFDVLSSEDVKQIATDTVGQMLKVIADELDGLLNEQGEKLMAQATKLSQLFPAAQ</sequence>
<comment type="caution">
    <text evidence="2">The sequence shown here is derived from an EMBL/GenBank/DDBJ whole genome shotgun (WGS) entry which is preliminary data.</text>
</comment>
<evidence type="ECO:0000313" key="3">
    <source>
        <dbReference type="Proteomes" id="UP000193642"/>
    </source>
</evidence>
<name>A0A1Y2CEF8_9FUNG</name>
<dbReference type="EMBL" id="MCGO01000020">
    <property type="protein sequence ID" value="ORY45277.1"/>
    <property type="molecule type" value="Genomic_DNA"/>
</dbReference>
<evidence type="ECO:0000256" key="1">
    <source>
        <dbReference type="SAM" id="Coils"/>
    </source>
</evidence>
<proteinExistence type="predicted"/>
<accession>A0A1Y2CEF8</accession>
<reference evidence="2 3" key="1">
    <citation type="submission" date="2016-07" db="EMBL/GenBank/DDBJ databases">
        <title>Pervasive Adenine N6-methylation of Active Genes in Fungi.</title>
        <authorList>
            <consortium name="DOE Joint Genome Institute"/>
            <person name="Mondo S.J."/>
            <person name="Dannebaum R.O."/>
            <person name="Kuo R.C."/>
            <person name="Labutti K."/>
            <person name="Haridas S."/>
            <person name="Kuo A."/>
            <person name="Salamov A."/>
            <person name="Ahrendt S.R."/>
            <person name="Lipzen A."/>
            <person name="Sullivan W."/>
            <person name="Andreopoulos W.B."/>
            <person name="Clum A."/>
            <person name="Lindquist E."/>
            <person name="Daum C."/>
            <person name="Ramamoorthy G.K."/>
            <person name="Gryganskyi A."/>
            <person name="Culley D."/>
            <person name="Magnuson J.K."/>
            <person name="James T.Y."/>
            <person name="O'Malley M.A."/>
            <person name="Stajich J.E."/>
            <person name="Spatafora J.W."/>
            <person name="Visel A."/>
            <person name="Grigoriev I.V."/>
        </authorList>
    </citation>
    <scope>NUCLEOTIDE SEQUENCE [LARGE SCALE GENOMIC DNA]</scope>
    <source>
        <strain evidence="2 3">JEL800</strain>
    </source>
</reference>
<keyword evidence="1" id="KW-0175">Coiled coil</keyword>